<evidence type="ECO:0000313" key="2">
    <source>
        <dbReference type="EMBL" id="AZG72791.1"/>
    </source>
</evidence>
<dbReference type="EMBL" id="CP034015">
    <property type="protein sequence ID" value="AZG72791.1"/>
    <property type="molecule type" value="Genomic_DNA"/>
</dbReference>
<feature type="signal peptide" evidence="1">
    <location>
        <begin position="1"/>
        <end position="22"/>
    </location>
</feature>
<dbReference type="KEGG" id="slj:EGC82_08430"/>
<feature type="chain" id="PRO_5018335509" description="DUF1593 domain-containing protein" evidence="1">
    <location>
        <begin position="23"/>
        <end position="279"/>
    </location>
</feature>
<gene>
    <name evidence="2" type="ORF">EGC82_08430</name>
</gene>
<organism evidence="2 3">
    <name type="scientific">Shewanella livingstonensis</name>
    <dbReference type="NCBI Taxonomy" id="150120"/>
    <lineage>
        <taxon>Bacteria</taxon>
        <taxon>Pseudomonadati</taxon>
        <taxon>Pseudomonadota</taxon>
        <taxon>Gammaproteobacteria</taxon>
        <taxon>Alteromonadales</taxon>
        <taxon>Shewanellaceae</taxon>
        <taxon>Shewanella</taxon>
    </lineage>
</organism>
<dbReference type="Proteomes" id="UP000278035">
    <property type="component" value="Chromosome"/>
</dbReference>
<dbReference type="RefSeq" id="WP_124730361.1">
    <property type="nucleotide sequence ID" value="NZ_CBCSKC010000010.1"/>
</dbReference>
<name>A0A3G8LT95_9GAMM</name>
<reference evidence="3" key="1">
    <citation type="submission" date="2018-11" db="EMBL/GenBank/DDBJ databases">
        <title>Shewanella sp. M2.</title>
        <authorList>
            <person name="Hwang Y.J."/>
            <person name="Hwang C.Y."/>
        </authorList>
    </citation>
    <scope>NUCLEOTIDE SEQUENCE [LARGE SCALE GENOMIC DNA]</scope>
    <source>
        <strain evidence="3">LMG 19866</strain>
    </source>
</reference>
<dbReference type="AlphaFoldDB" id="A0A3G8LT95"/>
<accession>A0A3G8LT95</accession>
<dbReference type="OrthoDB" id="7403807at2"/>
<evidence type="ECO:0008006" key="4">
    <source>
        <dbReference type="Google" id="ProtNLM"/>
    </source>
</evidence>
<protein>
    <recommendedName>
        <fullName evidence="4">DUF1593 domain-containing protein</fullName>
    </recommendedName>
</protein>
<proteinExistence type="predicted"/>
<sequence>MIKSFVGILVVLITLVSFNSQSAEPKFDIEKDLLLLNFDLKTDVDDVHTVAALDLILKSKAFKKLNYYAISGTYGIQSGAYVPANELFNMVFDQHWTDAHNYRQTSIDKTTKKINQTLSLGGNIWIAEAGQSDFTQELLEALSKNNISFTKDQIIVVQHADWNEQETSVDALNYVKQETTYIRITDGNKTDNGTPGFNDQAYSTKNLENKHLISSKVWTEANKICTKYNGVNGRYNNKAISGGGADFSDLVEITYILNIQNTPTVADFFTIFNKDITEN</sequence>
<keyword evidence="1" id="KW-0732">Signal</keyword>
<evidence type="ECO:0000313" key="3">
    <source>
        <dbReference type="Proteomes" id="UP000278035"/>
    </source>
</evidence>
<evidence type="ECO:0000256" key="1">
    <source>
        <dbReference type="SAM" id="SignalP"/>
    </source>
</evidence>
<keyword evidence="3" id="KW-1185">Reference proteome</keyword>